<dbReference type="GO" id="GO:0070069">
    <property type="term" value="C:cytochrome complex"/>
    <property type="evidence" value="ECO:0007669"/>
    <property type="project" value="TreeGrafter"/>
</dbReference>
<protein>
    <submittedName>
        <fullName evidence="9">Cytochrome d ubiquinol oxidase subunit II</fullName>
    </submittedName>
    <submittedName>
        <fullName evidence="8">Cytochrome d ubiquinol oxidase, subunit II</fullName>
    </submittedName>
</protein>
<dbReference type="KEGG" id="but:X994_5744"/>
<organism evidence="8 10">
    <name type="scientific">Burkholderia pseudomallei</name>
    <name type="common">Pseudomonas pseudomallei</name>
    <dbReference type="NCBI Taxonomy" id="28450"/>
    <lineage>
        <taxon>Bacteria</taxon>
        <taxon>Pseudomonadati</taxon>
        <taxon>Pseudomonadota</taxon>
        <taxon>Betaproteobacteria</taxon>
        <taxon>Burkholderiales</taxon>
        <taxon>Burkholderiaceae</taxon>
        <taxon>Burkholderia</taxon>
        <taxon>pseudomallei group</taxon>
    </lineage>
</organism>
<dbReference type="InterPro" id="IPR003317">
    <property type="entry name" value="Cyt-d_oxidase_su2"/>
</dbReference>
<feature type="transmembrane region" description="Helical" evidence="7">
    <location>
        <begin position="223"/>
        <end position="247"/>
    </location>
</feature>
<evidence type="ECO:0000256" key="3">
    <source>
        <dbReference type="ARBA" id="ARBA00022475"/>
    </source>
</evidence>
<dbReference type="OrthoDB" id="9776710at2"/>
<sequence length="336" mass="36409">MLLDLVPLWAGVLALSVLMYVLLDGFDLGVGMLFFFHRDEAERDRMIASVSPVWDFNETWLVLGGTLLLAAFPGAFSVVVPAVYFPVLAMLLGLLFRGVAFEFRGVAGARKTVWSRAFAIGSLVATAAQGVVLGMFVQGFEVAHGRFVGTSWDWVAPFPLVTGAGLVAGYLLLGATWLVLKTDGPLQRAARVAAARALVCVIAFIAVVSVWTPLADARIAARWFAWPNLLFFSPVPVLTAALAWLAARSLRRGGEALPFVASIGLFFLAFSGLTISLWPHVAPPSITLWSAASASASQEFLMIGTAFMLPVLLFYVCWSYWVFRGKVRGDVGYEHM</sequence>
<evidence type="ECO:0000313" key="8">
    <source>
        <dbReference type="EMBL" id="KGX23908.1"/>
    </source>
</evidence>
<dbReference type="GO" id="GO:0005886">
    <property type="term" value="C:plasma membrane"/>
    <property type="evidence" value="ECO:0007669"/>
    <property type="project" value="UniProtKB-SubCell"/>
</dbReference>
<comment type="caution">
    <text evidence="8">The sequence shown here is derived from an EMBL/GenBank/DDBJ whole genome shotgun (WGS) entry which is preliminary data.</text>
</comment>
<evidence type="ECO:0000256" key="2">
    <source>
        <dbReference type="ARBA" id="ARBA00007543"/>
    </source>
</evidence>
<keyword evidence="6 7" id="KW-0472">Membrane</keyword>
<dbReference type="GO" id="GO:0009055">
    <property type="term" value="F:electron transfer activity"/>
    <property type="evidence" value="ECO:0007669"/>
    <property type="project" value="TreeGrafter"/>
</dbReference>
<feature type="transmembrane region" description="Helical" evidence="7">
    <location>
        <begin position="113"/>
        <end position="137"/>
    </location>
</feature>
<dbReference type="AlphaFoldDB" id="A0A069BDK0"/>
<dbReference type="GO" id="GO:0016682">
    <property type="term" value="F:oxidoreductase activity, acting on diphenols and related substances as donors, oxygen as acceptor"/>
    <property type="evidence" value="ECO:0007669"/>
    <property type="project" value="TreeGrafter"/>
</dbReference>
<name>A0A069BDK0_BURPE</name>
<reference evidence="9 11" key="2">
    <citation type="submission" date="2017-11" db="EMBL/GenBank/DDBJ databases">
        <title>Molecular characterization of Burkholderia pseudomallei and closely related isolates from Vietnam.</title>
        <authorList>
            <person name="Ustinov D.V."/>
            <person name="Antonov A.S."/>
            <person name="Avdusheva E.F."/>
            <person name="Shpak I.M."/>
            <person name="Zakharova I.B."/>
            <person name="Thi L.A."/>
            <person name="Teteryatnikova N."/>
            <person name="Lopasteyskaya Y.A."/>
            <person name="Kuzyutina J.A."/>
            <person name="Ngo T.N."/>
            <person name="Victorov D.V."/>
        </authorList>
    </citation>
    <scope>NUCLEOTIDE SEQUENCE [LARGE SCALE GENOMIC DNA]</scope>
    <source>
        <strain evidence="9 11">V1512</strain>
    </source>
</reference>
<feature type="transmembrane region" description="Helical" evidence="7">
    <location>
        <begin position="300"/>
        <end position="323"/>
    </location>
</feature>
<dbReference type="OMA" id="TPLGWRY"/>
<dbReference type="GO" id="GO:0019646">
    <property type="term" value="P:aerobic electron transport chain"/>
    <property type="evidence" value="ECO:0007669"/>
    <property type="project" value="TreeGrafter"/>
</dbReference>
<dbReference type="Pfam" id="PF02322">
    <property type="entry name" value="Cyt_bd_oxida_II"/>
    <property type="match status" value="1"/>
</dbReference>
<dbReference type="RefSeq" id="WP_004524310.1">
    <property type="nucleotide sequence ID" value="NZ_AP028072.1"/>
</dbReference>
<feature type="transmembrane region" description="Helical" evidence="7">
    <location>
        <begin position="6"/>
        <end position="36"/>
    </location>
</feature>
<evidence type="ECO:0000313" key="11">
    <source>
        <dbReference type="Proteomes" id="UP000231878"/>
    </source>
</evidence>
<feature type="transmembrane region" description="Helical" evidence="7">
    <location>
        <begin position="82"/>
        <end position="101"/>
    </location>
</feature>
<dbReference type="PANTHER" id="PTHR43141">
    <property type="entry name" value="CYTOCHROME BD2 SUBUNIT II"/>
    <property type="match status" value="1"/>
</dbReference>
<gene>
    <name evidence="8" type="primary">cydB</name>
    <name evidence="9" type="ORF">CWD88_13645</name>
    <name evidence="8" type="ORF">Y036_6493</name>
</gene>
<evidence type="ECO:0000313" key="9">
    <source>
        <dbReference type="EMBL" id="PJO65822.1"/>
    </source>
</evidence>
<dbReference type="PANTHER" id="PTHR43141:SF4">
    <property type="entry name" value="CYTOCHROME BD2 SUBUNIT II"/>
    <property type="match status" value="1"/>
</dbReference>
<evidence type="ECO:0000256" key="7">
    <source>
        <dbReference type="SAM" id="Phobius"/>
    </source>
</evidence>
<reference evidence="8 10" key="1">
    <citation type="submission" date="2014-08" db="EMBL/GenBank/DDBJ databases">
        <authorList>
            <person name="Bunnell A."/>
            <person name="Chain P.S."/>
            <person name="Chertkov O."/>
            <person name="Currie B.J."/>
            <person name="Daligault H.E."/>
            <person name="Davenport K.W."/>
            <person name="Davis C."/>
            <person name="Gleasner C.D."/>
            <person name="Johnson S.L."/>
            <person name="Kaestli M."/>
            <person name="Koren S."/>
            <person name="Kunde Y.A."/>
            <person name="Mayo M."/>
            <person name="McMurry K.K."/>
            <person name="Price E.P."/>
            <person name="Reitenga K.G."/>
            <person name="Robison R."/>
            <person name="Rosovitz M.J."/>
            <person name="Sarovich D.S."/>
            <person name="Teshima H."/>
        </authorList>
    </citation>
    <scope>NUCLEOTIDE SEQUENCE [LARGE SCALE GENOMIC DNA]</scope>
    <source>
        <strain evidence="8 10">MSHR44</strain>
    </source>
</reference>
<evidence type="ECO:0000256" key="4">
    <source>
        <dbReference type="ARBA" id="ARBA00022692"/>
    </source>
</evidence>
<comment type="similarity">
    <text evidence="2">Belongs to the cytochrome ubiquinol oxidase subunit 2 family.</text>
</comment>
<proteinExistence type="inferred from homology"/>
<dbReference type="EMBL" id="PHRB01000011">
    <property type="protein sequence ID" value="PJO65822.1"/>
    <property type="molecule type" value="Genomic_DNA"/>
</dbReference>
<evidence type="ECO:0000256" key="6">
    <source>
        <dbReference type="ARBA" id="ARBA00023136"/>
    </source>
</evidence>
<evidence type="ECO:0000256" key="1">
    <source>
        <dbReference type="ARBA" id="ARBA00004651"/>
    </source>
</evidence>
<feature type="transmembrane region" description="Helical" evidence="7">
    <location>
        <begin position="259"/>
        <end position="280"/>
    </location>
</feature>
<comment type="subcellular location">
    <subcellularLocation>
        <location evidence="1">Cell membrane</location>
        <topology evidence="1">Multi-pass membrane protein</topology>
    </subcellularLocation>
</comment>
<feature type="transmembrane region" description="Helical" evidence="7">
    <location>
        <begin position="192"/>
        <end position="211"/>
    </location>
</feature>
<keyword evidence="5 7" id="KW-1133">Transmembrane helix</keyword>
<keyword evidence="4 7" id="KW-0812">Transmembrane</keyword>
<evidence type="ECO:0000313" key="10">
    <source>
        <dbReference type="Proteomes" id="UP000030475"/>
    </source>
</evidence>
<dbReference type="Proteomes" id="UP000030475">
    <property type="component" value="Unassembled WGS sequence"/>
</dbReference>
<accession>A0A069BDK0</accession>
<dbReference type="EMBL" id="JQIM01000005">
    <property type="protein sequence ID" value="KGX23908.1"/>
    <property type="molecule type" value="Genomic_DNA"/>
</dbReference>
<evidence type="ECO:0000256" key="5">
    <source>
        <dbReference type="ARBA" id="ARBA00022989"/>
    </source>
</evidence>
<keyword evidence="3" id="KW-1003">Cell membrane</keyword>
<feature type="transmembrane region" description="Helical" evidence="7">
    <location>
        <begin position="157"/>
        <end position="180"/>
    </location>
</feature>
<dbReference type="NCBIfam" id="TIGR00203">
    <property type="entry name" value="cydB"/>
    <property type="match status" value="1"/>
</dbReference>
<dbReference type="Proteomes" id="UP000231878">
    <property type="component" value="Unassembled WGS sequence"/>
</dbReference>